<dbReference type="SUPFAM" id="SSF141868">
    <property type="entry name" value="EAL domain-like"/>
    <property type="match status" value="1"/>
</dbReference>
<evidence type="ECO:0000313" key="2">
    <source>
        <dbReference type="EMBL" id="GGO35256.1"/>
    </source>
</evidence>
<dbReference type="InterPro" id="IPR001633">
    <property type="entry name" value="EAL_dom"/>
</dbReference>
<sequence length="278" mass="31213">MTITRRRMRPDAGGEGNPLAVLVSEQDRETISMVEDALRARRVRLAFQPVVMGSNPERVLFHEGLIRLMDVSGRTIPARDFMAAVEERELGRQIDCAALELGLETLAKHTDIRISVNMSARSIGYPRWMKILKKGLQRSPTIGERLILEITESSAMLVPEIVSAFMDDLQREGIAFALDDFGAGFTAFRHLKDFFFDIIKIDGQFIRNIHRDPDNQVLTRALIAIARQFEMFAVAESVETPEEAAFLRSIGIDCMQGYLFGAPTVQPSFMAPLTRARA</sequence>
<protein>
    <submittedName>
        <fullName evidence="2">Diguanylate phosphodiesterase</fullName>
    </submittedName>
</protein>
<proteinExistence type="predicted"/>
<reference evidence="2 3" key="1">
    <citation type="journal article" date="2014" name="Int. J. Syst. Evol. Microbiol.">
        <title>Complete genome sequence of Corynebacterium casei LMG S-19264T (=DSM 44701T), isolated from a smear-ripened cheese.</title>
        <authorList>
            <consortium name="US DOE Joint Genome Institute (JGI-PGF)"/>
            <person name="Walter F."/>
            <person name="Albersmeier A."/>
            <person name="Kalinowski J."/>
            <person name="Ruckert C."/>
        </authorList>
    </citation>
    <scope>NUCLEOTIDE SEQUENCE [LARGE SCALE GENOMIC DNA]</scope>
    <source>
        <strain evidence="2 3">CGMCC 1.7029</strain>
    </source>
</reference>
<name>A0A917YMY9_9RHOB</name>
<evidence type="ECO:0000313" key="3">
    <source>
        <dbReference type="Proteomes" id="UP000598196"/>
    </source>
</evidence>
<dbReference type="Gene3D" id="3.20.20.450">
    <property type="entry name" value="EAL domain"/>
    <property type="match status" value="1"/>
</dbReference>
<dbReference type="PANTHER" id="PTHR33121:SF79">
    <property type="entry name" value="CYCLIC DI-GMP PHOSPHODIESTERASE PDED-RELATED"/>
    <property type="match status" value="1"/>
</dbReference>
<keyword evidence="3" id="KW-1185">Reference proteome</keyword>
<dbReference type="CDD" id="cd01948">
    <property type="entry name" value="EAL"/>
    <property type="match status" value="1"/>
</dbReference>
<comment type="caution">
    <text evidence="2">The sequence shown here is derived from an EMBL/GenBank/DDBJ whole genome shotgun (WGS) entry which is preliminary data.</text>
</comment>
<feature type="domain" description="EAL" evidence="1">
    <location>
        <begin position="27"/>
        <end position="277"/>
    </location>
</feature>
<dbReference type="AlphaFoldDB" id="A0A917YMY9"/>
<organism evidence="2 3">
    <name type="scientific">Gemmobacter aquaticus</name>
    <dbReference type="NCBI Taxonomy" id="490185"/>
    <lineage>
        <taxon>Bacteria</taxon>
        <taxon>Pseudomonadati</taxon>
        <taxon>Pseudomonadota</taxon>
        <taxon>Alphaproteobacteria</taxon>
        <taxon>Rhodobacterales</taxon>
        <taxon>Paracoccaceae</taxon>
        <taxon>Gemmobacter</taxon>
    </lineage>
</organism>
<dbReference type="PANTHER" id="PTHR33121">
    <property type="entry name" value="CYCLIC DI-GMP PHOSPHODIESTERASE PDEF"/>
    <property type="match status" value="1"/>
</dbReference>
<dbReference type="GO" id="GO:0071111">
    <property type="term" value="F:cyclic-guanylate-specific phosphodiesterase activity"/>
    <property type="evidence" value="ECO:0007669"/>
    <property type="project" value="InterPro"/>
</dbReference>
<dbReference type="PROSITE" id="PS50883">
    <property type="entry name" value="EAL"/>
    <property type="match status" value="1"/>
</dbReference>
<dbReference type="Proteomes" id="UP000598196">
    <property type="component" value="Unassembled WGS sequence"/>
</dbReference>
<accession>A0A917YMY9</accession>
<dbReference type="InterPro" id="IPR050706">
    <property type="entry name" value="Cyclic-di-GMP_PDE-like"/>
</dbReference>
<evidence type="ECO:0000259" key="1">
    <source>
        <dbReference type="PROSITE" id="PS50883"/>
    </source>
</evidence>
<dbReference type="InterPro" id="IPR035919">
    <property type="entry name" value="EAL_sf"/>
</dbReference>
<dbReference type="RefSeq" id="WP_146287403.1">
    <property type="nucleotide sequence ID" value="NZ_BMLP01000006.1"/>
</dbReference>
<dbReference type="Pfam" id="PF00563">
    <property type="entry name" value="EAL"/>
    <property type="match status" value="1"/>
</dbReference>
<dbReference type="EMBL" id="BMLP01000006">
    <property type="protein sequence ID" value="GGO35256.1"/>
    <property type="molecule type" value="Genomic_DNA"/>
</dbReference>
<dbReference type="SMART" id="SM00052">
    <property type="entry name" value="EAL"/>
    <property type="match status" value="1"/>
</dbReference>
<gene>
    <name evidence="2" type="ORF">GCM10010991_27270</name>
</gene>
<dbReference type="OrthoDB" id="23692at2"/>